<dbReference type="Proteomes" id="UP000077315">
    <property type="component" value="Unassembled WGS sequence"/>
</dbReference>
<dbReference type="OrthoDB" id="5273213at2759"/>
<protein>
    <recommendedName>
        <fullName evidence="3">CAP-Gly domain-containing protein</fullName>
    </recommendedName>
</protein>
<dbReference type="SUPFAM" id="SSF74924">
    <property type="entry name" value="Cap-Gly domain"/>
    <property type="match status" value="1"/>
</dbReference>
<dbReference type="SUPFAM" id="SSF54236">
    <property type="entry name" value="Ubiquitin-like"/>
    <property type="match status" value="1"/>
</dbReference>
<dbReference type="Gene3D" id="3.80.10.10">
    <property type="entry name" value="Ribonuclease Inhibitor"/>
    <property type="match status" value="2"/>
</dbReference>
<dbReference type="FunCoup" id="A0A167R1Z9">
    <property type="interactions" value="744"/>
</dbReference>
<dbReference type="InterPro" id="IPR036859">
    <property type="entry name" value="CAP-Gly_dom_sf"/>
</dbReference>
<dbReference type="VEuPathDB" id="FungiDB:PHYBLDRAFT_178699"/>
<dbReference type="STRING" id="763407.A0A167R1Z9"/>
<keyword evidence="5" id="KW-1185">Reference proteome</keyword>
<evidence type="ECO:0000259" key="3">
    <source>
        <dbReference type="PROSITE" id="PS50245"/>
    </source>
</evidence>
<dbReference type="InterPro" id="IPR000938">
    <property type="entry name" value="CAP-Gly_domain"/>
</dbReference>
<dbReference type="GeneID" id="28998935"/>
<dbReference type="AlphaFoldDB" id="A0A167R1Z9"/>
<sequence>MSLQKIPETVKVGDRIQVKLDRATIRYIGTVAKSSGEWLGVEWDDPARGKHDGSHGGIRYFECSSPTAGSFIRYHPEKVITGTTFMEAMKDKYLDPTTGKGAYVHEEDVGFIYLGGNKSIEVETVGFDKIQRTQSEFNNLTVVGLAELCISAAGEPGDINKYKLAIEDVDLSRNLIKDWDTIADIISQLSELRLLRLNNSRLAPLPTDIHSLYRGSQSPFANLTTLGLNNSGISWEDILRLEPLIASIEDLQVGNNKITSLSGKENTQKPIFQKLKWLNLELNELEDWDEVITNLGNLPSLEILFLNENKFSNIKPCSSEQFMKLDFLRIDSNLMNNWESVNSLNSFHSLTRLRCNRNPIFNDMDVEDVFFQVVGRVGGLAMINGNTMTGREKSDMERFYLKNCVKDGKTHDEIAAIHPRYKELCEIHGEPDLGGKAFADGFGKKLKDRLVGVKFSRYSISSEELLAITDQKVLPAPVKSIEKRVLLTMLVRNARRVIQKLLQIPAERQSIFLLHNDYDGKGAMVMDISDDMRDLKFYGISEGDEIIVLDNA</sequence>
<dbReference type="InterPro" id="IPR050328">
    <property type="entry name" value="Dev_Immune_Receptor"/>
</dbReference>
<dbReference type="PANTHER" id="PTHR24373:SF275">
    <property type="entry name" value="TIR DOMAIN-CONTAINING PROTEIN"/>
    <property type="match status" value="1"/>
</dbReference>
<evidence type="ECO:0000256" key="1">
    <source>
        <dbReference type="ARBA" id="ARBA00022729"/>
    </source>
</evidence>
<dbReference type="SMART" id="SM01052">
    <property type="entry name" value="CAP_GLY"/>
    <property type="match status" value="1"/>
</dbReference>
<reference evidence="5" key="1">
    <citation type="submission" date="2015-06" db="EMBL/GenBank/DDBJ databases">
        <title>Expansion of signal transduction pathways in fungi by whole-genome duplication.</title>
        <authorList>
            <consortium name="DOE Joint Genome Institute"/>
            <person name="Corrochano L.M."/>
            <person name="Kuo A."/>
            <person name="Marcet-Houben M."/>
            <person name="Polaino S."/>
            <person name="Salamov A."/>
            <person name="Villalobos J.M."/>
            <person name="Alvarez M.I."/>
            <person name="Avalos J."/>
            <person name="Benito E.P."/>
            <person name="Benoit I."/>
            <person name="Burger G."/>
            <person name="Camino L.P."/>
            <person name="Canovas D."/>
            <person name="Cerda-Olmedo E."/>
            <person name="Cheng J.-F."/>
            <person name="Dominguez A."/>
            <person name="Elias M."/>
            <person name="Eslava A.P."/>
            <person name="Glaser F."/>
            <person name="Grimwood J."/>
            <person name="Gutierrez G."/>
            <person name="Heitman J."/>
            <person name="Henrissat B."/>
            <person name="Iturriaga E.A."/>
            <person name="Lang B.F."/>
            <person name="Lavin J.L."/>
            <person name="Lee S."/>
            <person name="Li W."/>
            <person name="Lindquist E."/>
            <person name="Lopez-Garcia S."/>
            <person name="Luque E.M."/>
            <person name="Marcos A.T."/>
            <person name="Martin J."/>
            <person name="McCluskey K."/>
            <person name="Medina H.R."/>
            <person name="Miralles-Duran A."/>
            <person name="Miyazaki A."/>
            <person name="Munoz-Torres E."/>
            <person name="Oguiza J.A."/>
            <person name="Ohm R."/>
            <person name="Olmedo M."/>
            <person name="Orejas M."/>
            <person name="Ortiz-Castellanos L."/>
            <person name="Pisabarro A.G."/>
            <person name="Rodriguez-Romero J."/>
            <person name="Ruiz-Herrera J."/>
            <person name="Ruiz-Vazquez R."/>
            <person name="Sanz C."/>
            <person name="Schackwitz W."/>
            <person name="Schmutz J."/>
            <person name="Shahriari M."/>
            <person name="Shelest E."/>
            <person name="Silva-Franco F."/>
            <person name="Soanes D."/>
            <person name="Syed K."/>
            <person name="Tagua V.G."/>
            <person name="Talbot N.J."/>
            <person name="Thon M."/>
            <person name="De vries R.P."/>
            <person name="Wiebenga A."/>
            <person name="Yadav J.S."/>
            <person name="Braun E.L."/>
            <person name="Baker S."/>
            <person name="Garre V."/>
            <person name="Horwitz B."/>
            <person name="Torres-Martinez S."/>
            <person name="Idnurm A."/>
            <person name="Herrera-Estrella A."/>
            <person name="Gabaldon T."/>
            <person name="Grigoriev I.V."/>
        </authorList>
    </citation>
    <scope>NUCLEOTIDE SEQUENCE [LARGE SCALE GENOMIC DNA]</scope>
    <source>
        <strain evidence="5">NRRL 1555(-)</strain>
    </source>
</reference>
<accession>A0A167R1Z9</accession>
<dbReference type="SUPFAM" id="SSF52047">
    <property type="entry name" value="RNI-like"/>
    <property type="match status" value="1"/>
</dbReference>
<dbReference type="Pfam" id="PF01302">
    <property type="entry name" value="CAP_GLY"/>
    <property type="match status" value="1"/>
</dbReference>
<dbReference type="Gene3D" id="2.30.30.190">
    <property type="entry name" value="CAP Gly-rich-like domain"/>
    <property type="match status" value="1"/>
</dbReference>
<proteinExistence type="predicted"/>
<feature type="domain" description="CAP-Gly" evidence="3">
    <location>
        <begin position="29"/>
        <end position="73"/>
    </location>
</feature>
<keyword evidence="2" id="KW-0143">Chaperone</keyword>
<dbReference type="EMBL" id="KV440971">
    <property type="protein sequence ID" value="OAD80664.1"/>
    <property type="molecule type" value="Genomic_DNA"/>
</dbReference>
<keyword evidence="1" id="KW-0732">Signal</keyword>
<dbReference type="PROSITE" id="PS50245">
    <property type="entry name" value="CAP_GLY_2"/>
    <property type="match status" value="1"/>
</dbReference>
<dbReference type="RefSeq" id="XP_018298704.1">
    <property type="nucleotide sequence ID" value="XM_018438029.1"/>
</dbReference>
<dbReference type="InterPro" id="IPR032675">
    <property type="entry name" value="LRR_dom_sf"/>
</dbReference>
<dbReference type="PANTHER" id="PTHR24373">
    <property type="entry name" value="SLIT RELATED LEUCINE-RICH REPEAT NEURONAL PROTEIN"/>
    <property type="match status" value="1"/>
</dbReference>
<gene>
    <name evidence="4" type="ORF">PHYBLDRAFT_178699</name>
</gene>
<dbReference type="Gene3D" id="3.10.20.90">
    <property type="entry name" value="Phosphatidylinositol 3-kinase Catalytic Subunit, Chain A, domain 1"/>
    <property type="match status" value="1"/>
</dbReference>
<organism evidence="4 5">
    <name type="scientific">Phycomyces blakesleeanus (strain ATCC 8743b / DSM 1359 / FGSC 10004 / NBRC 33097 / NRRL 1555)</name>
    <dbReference type="NCBI Taxonomy" id="763407"/>
    <lineage>
        <taxon>Eukaryota</taxon>
        <taxon>Fungi</taxon>
        <taxon>Fungi incertae sedis</taxon>
        <taxon>Mucoromycota</taxon>
        <taxon>Mucoromycotina</taxon>
        <taxon>Mucoromycetes</taxon>
        <taxon>Mucorales</taxon>
        <taxon>Phycomycetaceae</taxon>
        <taxon>Phycomyces</taxon>
    </lineage>
</organism>
<evidence type="ECO:0000313" key="4">
    <source>
        <dbReference type="EMBL" id="OAD80664.1"/>
    </source>
</evidence>
<name>A0A167R1Z9_PHYB8</name>
<dbReference type="InParanoid" id="A0A167R1Z9"/>
<evidence type="ECO:0000313" key="5">
    <source>
        <dbReference type="Proteomes" id="UP000077315"/>
    </source>
</evidence>
<evidence type="ECO:0000256" key="2">
    <source>
        <dbReference type="ARBA" id="ARBA00023186"/>
    </source>
</evidence>
<dbReference type="PROSITE" id="PS00845">
    <property type="entry name" value="CAP_GLY_1"/>
    <property type="match status" value="1"/>
</dbReference>
<dbReference type="InterPro" id="IPR029071">
    <property type="entry name" value="Ubiquitin-like_domsf"/>
</dbReference>